<evidence type="ECO:0000256" key="1">
    <source>
        <dbReference type="SAM" id="Coils"/>
    </source>
</evidence>
<reference evidence="2" key="1">
    <citation type="submission" date="2020-06" db="EMBL/GenBank/DDBJ databases">
        <title>WGS assembly of Ceratodon purpureus strain R40.</title>
        <authorList>
            <person name="Carey S.B."/>
            <person name="Jenkins J."/>
            <person name="Shu S."/>
            <person name="Lovell J.T."/>
            <person name="Sreedasyam A."/>
            <person name="Maumus F."/>
            <person name="Tiley G.P."/>
            <person name="Fernandez-Pozo N."/>
            <person name="Barry K."/>
            <person name="Chen C."/>
            <person name="Wang M."/>
            <person name="Lipzen A."/>
            <person name="Daum C."/>
            <person name="Saski C.A."/>
            <person name="Payton A.C."/>
            <person name="Mcbreen J.C."/>
            <person name="Conrad R.E."/>
            <person name="Kollar L.M."/>
            <person name="Olsson S."/>
            <person name="Huttunen S."/>
            <person name="Landis J.B."/>
            <person name="Wickett N.J."/>
            <person name="Johnson M.G."/>
            <person name="Rensing S.A."/>
            <person name="Grimwood J."/>
            <person name="Schmutz J."/>
            <person name="Mcdaniel S.F."/>
        </authorList>
    </citation>
    <scope>NUCLEOTIDE SEQUENCE</scope>
    <source>
        <strain evidence="2">R40</strain>
    </source>
</reference>
<keyword evidence="1" id="KW-0175">Coiled coil</keyword>
<sequence>MCYRVWDLRREKIREEHKLELVVTKYLVETQGQDGNESHNMDRELNSFRRMIEAAEKVTESYSNLRTKREEIRRLENTIKTIERVVREWESKFDERVQGLVRELKKPAATDRTALQDAGYICNCNDVTCKFPLVVDDRHYLGFWGDAGQENVVV</sequence>
<protein>
    <submittedName>
        <fullName evidence="2">Uncharacterized protein</fullName>
    </submittedName>
</protein>
<comment type="caution">
    <text evidence="2">The sequence shown here is derived from an EMBL/GenBank/DDBJ whole genome shotgun (WGS) entry which is preliminary data.</text>
</comment>
<evidence type="ECO:0000313" key="2">
    <source>
        <dbReference type="EMBL" id="KAG0574786.1"/>
    </source>
</evidence>
<dbReference type="Proteomes" id="UP000822688">
    <property type="component" value="Chromosome V"/>
</dbReference>
<name>A0A8T0HVB9_CERPU</name>
<dbReference type="AlphaFoldDB" id="A0A8T0HVB9"/>
<gene>
    <name evidence="2" type="ORF">KC19_VG291100</name>
</gene>
<proteinExistence type="predicted"/>
<evidence type="ECO:0000313" key="3">
    <source>
        <dbReference type="Proteomes" id="UP000822688"/>
    </source>
</evidence>
<feature type="coiled-coil region" evidence="1">
    <location>
        <begin position="55"/>
        <end position="92"/>
    </location>
</feature>
<dbReference type="EMBL" id="CM026426">
    <property type="protein sequence ID" value="KAG0574786.1"/>
    <property type="molecule type" value="Genomic_DNA"/>
</dbReference>
<organism evidence="2 3">
    <name type="scientific">Ceratodon purpureus</name>
    <name type="common">Fire moss</name>
    <name type="synonym">Dicranum purpureum</name>
    <dbReference type="NCBI Taxonomy" id="3225"/>
    <lineage>
        <taxon>Eukaryota</taxon>
        <taxon>Viridiplantae</taxon>
        <taxon>Streptophyta</taxon>
        <taxon>Embryophyta</taxon>
        <taxon>Bryophyta</taxon>
        <taxon>Bryophytina</taxon>
        <taxon>Bryopsida</taxon>
        <taxon>Dicranidae</taxon>
        <taxon>Pseudoditrichales</taxon>
        <taxon>Ditrichaceae</taxon>
        <taxon>Ceratodon</taxon>
    </lineage>
</organism>
<accession>A0A8T0HVB9</accession>
<keyword evidence="3" id="KW-1185">Reference proteome</keyword>